<dbReference type="InterPro" id="IPR059037">
    <property type="entry name" value="DUF7881_N"/>
</dbReference>
<dbReference type="VEuPathDB" id="TriTrypDB:TM35_000084610"/>
<evidence type="ECO:0000259" key="2">
    <source>
        <dbReference type="Pfam" id="PF25365"/>
    </source>
</evidence>
<dbReference type="Pfam" id="PF25363">
    <property type="entry name" value="DUF7881_C"/>
    <property type="match status" value="1"/>
</dbReference>
<dbReference type="OrthoDB" id="270316at2759"/>
<comment type="caution">
    <text evidence="3">The sequence shown here is derived from an EMBL/GenBank/DDBJ whole genome shotgun (WGS) entry which is preliminary data.</text>
</comment>
<organism evidence="3 4">
    <name type="scientific">Trypanosoma theileri</name>
    <dbReference type="NCBI Taxonomy" id="67003"/>
    <lineage>
        <taxon>Eukaryota</taxon>
        <taxon>Discoba</taxon>
        <taxon>Euglenozoa</taxon>
        <taxon>Kinetoplastea</taxon>
        <taxon>Metakinetoplastina</taxon>
        <taxon>Trypanosomatida</taxon>
        <taxon>Trypanosomatidae</taxon>
        <taxon>Trypanosoma</taxon>
    </lineage>
</organism>
<proteinExistence type="predicted"/>
<sequence>MNEHSVASFTLPSVKILSSCLRYLSFKDNGIKFVLSTRKGSSELRLTRSDVPECSYSEVIIELPENEMMINKIATDDSKCEKSISWIIDCSLFLRVLRLFENYEYVTLHLGCDLTNVYLHSVECERWARVAVLHDLGPLLNVDNEVTVLHRICSLQDFFHIVRYIATTNEATCTVLLRFDNLQSVMELKTTSATASLVVDGQSLQDRIEGRVATMELVAFADLAMRVRQNASLHIGIGMNDLTFFRLDWKTITMRQSTASLYFCSE</sequence>
<reference evidence="3 4" key="1">
    <citation type="submission" date="2017-03" db="EMBL/GenBank/DDBJ databases">
        <title>An alternative strategy for trypanosome survival in the mammalian bloodstream revealed through genome and transcriptome analysis of the ubiquitous bovine parasite Trypanosoma (Megatrypanum) theileri.</title>
        <authorList>
            <person name="Kelly S."/>
            <person name="Ivens A."/>
            <person name="Mott A."/>
            <person name="O'Neill E."/>
            <person name="Emms D."/>
            <person name="Macleod O."/>
            <person name="Voorheis P."/>
            <person name="Matthews J."/>
            <person name="Matthews K."/>
            <person name="Carrington M."/>
        </authorList>
    </citation>
    <scope>NUCLEOTIDE SEQUENCE [LARGE SCALE GENOMIC DNA]</scope>
    <source>
        <strain evidence="3">Edinburgh</strain>
    </source>
</reference>
<accession>A0A1X0P1S9</accession>
<evidence type="ECO:0000313" key="4">
    <source>
        <dbReference type="Proteomes" id="UP000192257"/>
    </source>
</evidence>
<evidence type="ECO:0008006" key="5">
    <source>
        <dbReference type="Google" id="ProtNLM"/>
    </source>
</evidence>
<dbReference type="EMBL" id="NBCO01000008">
    <property type="protein sequence ID" value="ORC90663.1"/>
    <property type="molecule type" value="Genomic_DNA"/>
</dbReference>
<dbReference type="Proteomes" id="UP000192257">
    <property type="component" value="Unassembled WGS sequence"/>
</dbReference>
<dbReference type="Pfam" id="PF25365">
    <property type="entry name" value="DUF7881_N"/>
    <property type="match status" value="1"/>
</dbReference>
<dbReference type="RefSeq" id="XP_028884729.1">
    <property type="nucleotide sequence ID" value="XM_029024326.1"/>
</dbReference>
<evidence type="ECO:0000313" key="3">
    <source>
        <dbReference type="EMBL" id="ORC90663.1"/>
    </source>
</evidence>
<dbReference type="GeneID" id="39984106"/>
<gene>
    <name evidence="3" type="ORF">TM35_000084610</name>
</gene>
<dbReference type="AlphaFoldDB" id="A0A1X0P1S9"/>
<feature type="domain" description="DUF7881" evidence="1">
    <location>
        <begin position="137"/>
        <end position="260"/>
    </location>
</feature>
<feature type="domain" description="DUF7881" evidence="2">
    <location>
        <begin position="3"/>
        <end position="136"/>
    </location>
</feature>
<evidence type="ECO:0000259" key="1">
    <source>
        <dbReference type="Pfam" id="PF25363"/>
    </source>
</evidence>
<protein>
    <recommendedName>
        <fullName evidence="5">Checkpoint protein</fullName>
    </recommendedName>
</protein>
<dbReference type="InterPro" id="IPR059038">
    <property type="entry name" value="DUF7881_C"/>
</dbReference>
<keyword evidence="4" id="KW-1185">Reference proteome</keyword>
<name>A0A1X0P1S9_9TRYP</name>